<dbReference type="InterPro" id="IPR036156">
    <property type="entry name" value="Beta-gal/glucu_dom_sf"/>
</dbReference>
<dbReference type="InterPro" id="IPR017853">
    <property type="entry name" value="GH"/>
</dbReference>
<evidence type="ECO:0000256" key="10">
    <source>
        <dbReference type="ARBA" id="ARBA00023180"/>
    </source>
</evidence>
<evidence type="ECO:0000256" key="3">
    <source>
        <dbReference type="ARBA" id="ARBA00007401"/>
    </source>
</evidence>
<dbReference type="PANTHER" id="PTHR43730">
    <property type="entry name" value="BETA-MANNOSIDASE"/>
    <property type="match status" value="1"/>
</dbReference>
<dbReference type="GO" id="GO:0006516">
    <property type="term" value="P:glycoprotein catabolic process"/>
    <property type="evidence" value="ECO:0007669"/>
    <property type="project" value="TreeGrafter"/>
</dbReference>
<evidence type="ECO:0000259" key="14">
    <source>
        <dbReference type="Pfam" id="PF02836"/>
    </source>
</evidence>
<dbReference type="InterPro" id="IPR041625">
    <property type="entry name" value="Beta-mannosidase_Ig"/>
</dbReference>
<organism evidence="17 18">
    <name type="scientific">Mesorhabditis belari</name>
    <dbReference type="NCBI Taxonomy" id="2138241"/>
    <lineage>
        <taxon>Eukaryota</taxon>
        <taxon>Metazoa</taxon>
        <taxon>Ecdysozoa</taxon>
        <taxon>Nematoda</taxon>
        <taxon>Chromadorea</taxon>
        <taxon>Rhabditida</taxon>
        <taxon>Rhabditina</taxon>
        <taxon>Rhabditomorpha</taxon>
        <taxon>Rhabditoidea</taxon>
        <taxon>Rhabditidae</taxon>
        <taxon>Mesorhabditinae</taxon>
        <taxon>Mesorhabditis</taxon>
    </lineage>
</organism>
<dbReference type="SUPFAM" id="SSF51445">
    <property type="entry name" value="(Trans)glycosidases"/>
    <property type="match status" value="1"/>
</dbReference>
<dbReference type="SUPFAM" id="SSF49785">
    <property type="entry name" value="Galactose-binding domain-like"/>
    <property type="match status" value="1"/>
</dbReference>
<reference evidence="18" key="1">
    <citation type="submission" date="2024-02" db="UniProtKB">
        <authorList>
            <consortium name="WormBaseParasite"/>
        </authorList>
    </citation>
    <scope>IDENTIFICATION</scope>
</reference>
<evidence type="ECO:0000256" key="6">
    <source>
        <dbReference type="ARBA" id="ARBA00015707"/>
    </source>
</evidence>
<evidence type="ECO:0000313" key="18">
    <source>
        <dbReference type="WBParaSite" id="MBELARI_LOCUS20585"/>
    </source>
</evidence>
<keyword evidence="17" id="KW-1185">Reference proteome</keyword>
<evidence type="ECO:0000256" key="8">
    <source>
        <dbReference type="ARBA" id="ARBA00022801"/>
    </source>
</evidence>
<protein>
    <recommendedName>
        <fullName evidence="6">Beta-mannosidase</fullName>
        <ecNumber evidence="5">3.2.1.25</ecNumber>
    </recommendedName>
    <alternativeName>
        <fullName evidence="12">Lysosomal beta A mannosidase</fullName>
    </alternativeName>
    <alternativeName>
        <fullName evidence="13">Mannanase</fullName>
    </alternativeName>
</protein>
<dbReference type="InterPro" id="IPR050887">
    <property type="entry name" value="Beta-mannosidase_GH2"/>
</dbReference>
<evidence type="ECO:0000313" key="17">
    <source>
        <dbReference type="Proteomes" id="UP000887575"/>
    </source>
</evidence>
<evidence type="ECO:0000259" key="16">
    <source>
        <dbReference type="Pfam" id="PF22666"/>
    </source>
</evidence>
<dbReference type="GO" id="GO:0004567">
    <property type="term" value="F:beta-mannosidase activity"/>
    <property type="evidence" value="ECO:0007669"/>
    <property type="project" value="UniProtKB-EC"/>
</dbReference>
<feature type="domain" description="Beta-mannosidase Ig-fold" evidence="15">
    <location>
        <begin position="864"/>
        <end position="926"/>
    </location>
</feature>
<feature type="domain" description="Beta-mannosidase-like galactose-binding" evidence="16">
    <location>
        <begin position="133"/>
        <end position="245"/>
    </location>
</feature>
<keyword evidence="11" id="KW-0326">Glycosidase</keyword>
<evidence type="ECO:0000256" key="5">
    <source>
        <dbReference type="ARBA" id="ARBA00012754"/>
    </source>
</evidence>
<dbReference type="InterPro" id="IPR013783">
    <property type="entry name" value="Ig-like_fold"/>
</dbReference>
<evidence type="ECO:0000256" key="13">
    <source>
        <dbReference type="ARBA" id="ARBA00033445"/>
    </source>
</evidence>
<dbReference type="InterPro" id="IPR006103">
    <property type="entry name" value="Glyco_hydro_2_cat"/>
</dbReference>
<evidence type="ECO:0000256" key="4">
    <source>
        <dbReference type="ARBA" id="ARBA00011245"/>
    </source>
</evidence>
<dbReference type="EC" id="3.2.1.25" evidence="5"/>
<comment type="function">
    <text evidence="2">Exoglycosidase that cleaves the single beta-linked mannose residue from the non-reducing end of all N-linked glycoprotein oligosaccharides.</text>
</comment>
<dbReference type="Pfam" id="PF22666">
    <property type="entry name" value="Glyco_hydro_2_N2"/>
    <property type="match status" value="1"/>
</dbReference>
<evidence type="ECO:0000259" key="15">
    <source>
        <dbReference type="Pfam" id="PF17753"/>
    </source>
</evidence>
<dbReference type="Gene3D" id="3.20.20.80">
    <property type="entry name" value="Glycosidases"/>
    <property type="match status" value="1"/>
</dbReference>
<dbReference type="FunFam" id="3.20.20.80:FF:000050">
    <property type="entry name" value="Beta-mannosidase B"/>
    <property type="match status" value="1"/>
</dbReference>
<evidence type="ECO:0000256" key="1">
    <source>
        <dbReference type="ARBA" id="ARBA00000829"/>
    </source>
</evidence>
<evidence type="ECO:0000256" key="2">
    <source>
        <dbReference type="ARBA" id="ARBA00003150"/>
    </source>
</evidence>
<keyword evidence="7" id="KW-0732">Signal</keyword>
<dbReference type="Gene3D" id="2.60.40.10">
    <property type="entry name" value="Immunoglobulins"/>
    <property type="match status" value="1"/>
</dbReference>
<accession>A0AAF3J788</accession>
<evidence type="ECO:0000256" key="7">
    <source>
        <dbReference type="ARBA" id="ARBA00022729"/>
    </source>
</evidence>
<sequence>MNNPGTNLAETYVKLPVADRFVVYEDKQGNYGAYKALPYMGNYATTRFVHIVYNVTAAQVSGDVNTAIAKHADKTFSASDVIDLSGTWDFVSANGSIKGQGQIPGDIYMDLQRAKVIDDPLYGQGDTDTRWEKAILEFDGLDTIAKVYVNDKLVASTKNQFLQYAIDVTNFVIQGSNILRIDFTSSVLAAKAEADSFKANYSHVIAPECPGDIAQGECHANMIRKIQSSFSWDWGPAFPTIGIWQPARLILTNAPKITMLTATVNPIDDQTFLLRAEATIRNPIAGTRFNLLVDPLGLIRATDASLGTAVIEVNVSKLAVNLWWPNGHGDQNLYTLTGSLAGVANSMTKIRVGFRSVELVQDYVNPKIPALGRNFYFKVNGVPIFLKGTNWIPVSAFPGQPSNERRYRFLLDSIKRVGINSMRVWGGGRYENDLLYSLADEYGILIWQDLMFACSQYPAHSEFLDSVKQELTYNVNRLKFHPSLLLWAGNNENEMFLWAGLFTGGSKETVKAEYLRLYKDTAETLVTQLDPGRPFVMSSPSDGIKSIEEGGISNDPLSQNYGDVHFYDEFIDLWSDASYWTPRCASEYGVQSLPSGYTLANALSSDDLKYMSNGMLHRQHHPGGTDNNLAMIYAHFSMPIECKNVPYPRLLPELCPYVNTTTFVNRFAYLSQAHQSIALKVQTEHYRRMMGQLLVDGRGNTMCALYWQLNDIWAAPTWASVDTNLRWKMAHYEARRFFEPLHIALYFENNALQATLINDMHETQKETIEISQLSWDSNFLPIYTWKDNVTVDASTATQVQLPAKLTLPIASIENFVFVARLRDGQGNQIGADNVLIPNKISKVNLEQMGVIRINSFKKISSILYEIGLEASGISPLTWVSVSKDFLGSFSDNGFTMITKTITVTLNLTEALELVQTDFSVCNLRNCGIDSQFN</sequence>
<name>A0AAF3J788_9BILA</name>
<comment type="catalytic activity">
    <reaction evidence="1">
        <text>Hydrolysis of terminal, non-reducing beta-D-mannose residues in beta-D-mannosides.</text>
        <dbReference type="EC" id="3.2.1.25"/>
    </reaction>
</comment>
<dbReference type="AlphaFoldDB" id="A0AAF3J788"/>
<proteinExistence type="inferred from homology"/>
<dbReference type="Pfam" id="PF17753">
    <property type="entry name" value="Ig_mannosidase"/>
    <property type="match status" value="1"/>
</dbReference>
<dbReference type="Proteomes" id="UP000887575">
    <property type="component" value="Unassembled WGS sequence"/>
</dbReference>
<keyword evidence="9" id="KW-1015">Disulfide bond</keyword>
<dbReference type="Gene3D" id="2.60.120.260">
    <property type="entry name" value="Galactose-binding domain-like"/>
    <property type="match status" value="2"/>
</dbReference>
<dbReference type="SUPFAM" id="SSF49303">
    <property type="entry name" value="beta-Galactosidase/glucuronidase domain"/>
    <property type="match status" value="1"/>
</dbReference>
<dbReference type="Pfam" id="PF02836">
    <property type="entry name" value="Glyco_hydro_2_C"/>
    <property type="match status" value="1"/>
</dbReference>
<evidence type="ECO:0000256" key="11">
    <source>
        <dbReference type="ARBA" id="ARBA00023295"/>
    </source>
</evidence>
<dbReference type="InterPro" id="IPR008979">
    <property type="entry name" value="Galactose-bd-like_sf"/>
</dbReference>
<comment type="subunit">
    <text evidence="4">Monomer.</text>
</comment>
<evidence type="ECO:0000256" key="9">
    <source>
        <dbReference type="ARBA" id="ARBA00023157"/>
    </source>
</evidence>
<keyword evidence="10" id="KW-0325">Glycoprotein</keyword>
<comment type="similarity">
    <text evidence="3">Belongs to the glycosyl hydrolase 2 family.</text>
</comment>
<keyword evidence="8" id="KW-0378">Hydrolase</keyword>
<evidence type="ECO:0000256" key="12">
    <source>
        <dbReference type="ARBA" id="ARBA00032581"/>
    </source>
</evidence>
<dbReference type="InterPro" id="IPR054593">
    <property type="entry name" value="Beta-mannosidase-like_N2"/>
</dbReference>
<feature type="domain" description="Glycoside hydrolase family 2 catalytic" evidence="14">
    <location>
        <begin position="376"/>
        <end position="596"/>
    </location>
</feature>
<dbReference type="GO" id="GO:0005975">
    <property type="term" value="P:carbohydrate metabolic process"/>
    <property type="evidence" value="ECO:0007669"/>
    <property type="project" value="InterPro"/>
</dbReference>
<dbReference type="WBParaSite" id="MBELARI_LOCUS20585">
    <property type="protein sequence ID" value="MBELARI_LOCUS20585"/>
    <property type="gene ID" value="MBELARI_LOCUS20585"/>
</dbReference>
<dbReference type="PANTHER" id="PTHR43730:SF1">
    <property type="entry name" value="BETA-MANNOSIDASE"/>
    <property type="match status" value="1"/>
</dbReference>